<protein>
    <submittedName>
        <fullName evidence="1">Uncharacterized protein</fullName>
    </submittedName>
</protein>
<dbReference type="AlphaFoldDB" id="A0A645EKU9"/>
<accession>A0A645EKU9</accession>
<proteinExistence type="predicted"/>
<name>A0A645EKU9_9ZZZZ</name>
<organism evidence="1">
    <name type="scientific">bioreactor metagenome</name>
    <dbReference type="NCBI Taxonomy" id="1076179"/>
    <lineage>
        <taxon>unclassified sequences</taxon>
        <taxon>metagenomes</taxon>
        <taxon>ecological metagenomes</taxon>
    </lineage>
</organism>
<evidence type="ECO:0000313" key="1">
    <source>
        <dbReference type="EMBL" id="MPN01749.1"/>
    </source>
</evidence>
<dbReference type="EMBL" id="VSSQ01047741">
    <property type="protein sequence ID" value="MPN01749.1"/>
    <property type="molecule type" value="Genomic_DNA"/>
</dbReference>
<reference evidence="1" key="1">
    <citation type="submission" date="2019-08" db="EMBL/GenBank/DDBJ databases">
        <authorList>
            <person name="Kucharzyk K."/>
            <person name="Murdoch R.W."/>
            <person name="Higgins S."/>
            <person name="Loffler F."/>
        </authorList>
    </citation>
    <scope>NUCLEOTIDE SEQUENCE</scope>
</reference>
<sequence length="130" mass="14288">MLLQALDEALLVKQGLLVGHLFLERLVLRTQVIALRQLLLNAGTNGVQGLRIALLLHVQGLAQRGMLLQLLPVMQLALCVLPVAAQLRQAAVRDQLLLQGLLCGLLLLPRQGDLPCRLRGLLRLFICLLL</sequence>
<comment type="caution">
    <text evidence="1">The sequence shown here is derived from an EMBL/GenBank/DDBJ whole genome shotgun (WGS) entry which is preliminary data.</text>
</comment>
<gene>
    <name evidence="1" type="ORF">SDC9_148961</name>
</gene>